<keyword evidence="1" id="KW-0812">Transmembrane</keyword>
<comment type="caution">
    <text evidence="2">The sequence shown here is derived from an EMBL/GenBank/DDBJ whole genome shotgun (WGS) entry which is preliminary data.</text>
</comment>
<organism evidence="2 3">
    <name type="scientific">Paenibacillus thermoaerophilus</name>
    <dbReference type="NCBI Taxonomy" id="1215385"/>
    <lineage>
        <taxon>Bacteria</taxon>
        <taxon>Bacillati</taxon>
        <taxon>Bacillota</taxon>
        <taxon>Bacilli</taxon>
        <taxon>Bacillales</taxon>
        <taxon>Paenibacillaceae</taxon>
        <taxon>Paenibacillus</taxon>
    </lineage>
</organism>
<reference evidence="3" key="1">
    <citation type="journal article" date="2019" name="Int. J. Syst. Evol. Microbiol.">
        <title>The Global Catalogue of Microorganisms (GCM) 10K type strain sequencing project: providing services to taxonomists for standard genome sequencing and annotation.</title>
        <authorList>
            <consortium name="The Broad Institute Genomics Platform"/>
            <consortium name="The Broad Institute Genome Sequencing Center for Infectious Disease"/>
            <person name="Wu L."/>
            <person name="Ma J."/>
        </authorList>
    </citation>
    <scope>NUCLEOTIDE SEQUENCE [LARGE SCALE GENOMIC DNA]</scope>
    <source>
        <strain evidence="3">JCM 18657</strain>
    </source>
</reference>
<accession>A0ABW2V8E6</accession>
<feature type="transmembrane region" description="Helical" evidence="1">
    <location>
        <begin position="20"/>
        <end position="41"/>
    </location>
</feature>
<dbReference type="Proteomes" id="UP001596528">
    <property type="component" value="Unassembled WGS sequence"/>
</dbReference>
<gene>
    <name evidence="2" type="ORF">ACFQWB_15760</name>
</gene>
<sequence length="43" mass="4523">MKRKPPALQRKQSEQANKKAIIGVASIVGVLLIALIALIVANG</sequence>
<dbReference type="EMBL" id="JBHTGQ010000041">
    <property type="protein sequence ID" value="MFC7751375.1"/>
    <property type="molecule type" value="Genomic_DNA"/>
</dbReference>
<dbReference type="RefSeq" id="WP_281281874.1">
    <property type="nucleotide sequence ID" value="NZ_JBHTGQ010000041.1"/>
</dbReference>
<evidence type="ECO:0000313" key="3">
    <source>
        <dbReference type="Proteomes" id="UP001596528"/>
    </source>
</evidence>
<proteinExistence type="predicted"/>
<evidence type="ECO:0000256" key="1">
    <source>
        <dbReference type="SAM" id="Phobius"/>
    </source>
</evidence>
<name>A0ABW2V8E6_9BACL</name>
<evidence type="ECO:0000313" key="2">
    <source>
        <dbReference type="EMBL" id="MFC7751375.1"/>
    </source>
</evidence>
<keyword evidence="1" id="KW-0472">Membrane</keyword>
<keyword evidence="1" id="KW-1133">Transmembrane helix</keyword>
<keyword evidence="3" id="KW-1185">Reference proteome</keyword>
<protein>
    <submittedName>
        <fullName evidence="2">Uncharacterized protein</fullName>
    </submittedName>
</protein>